<dbReference type="RefSeq" id="WP_149266643.1">
    <property type="nucleotide sequence ID" value="NZ_VFJB01000006.1"/>
</dbReference>
<keyword evidence="2" id="KW-0378">Hydrolase</keyword>
<dbReference type="EMBL" id="VFJB01000006">
    <property type="protein sequence ID" value="KAA0257670.1"/>
    <property type="molecule type" value="Genomic_DNA"/>
</dbReference>
<dbReference type="Proteomes" id="UP000322876">
    <property type="component" value="Unassembled WGS sequence"/>
</dbReference>
<reference evidence="2 3" key="1">
    <citation type="submission" date="2019-06" db="EMBL/GenBank/DDBJ databases">
        <title>Genomic insights into carbon and energy metabolism of Deferribacter autotrophicus revealed new metabolic traits in the phylum Deferribacteres.</title>
        <authorList>
            <person name="Slobodkin A.I."/>
            <person name="Slobodkina G.B."/>
            <person name="Allioux M."/>
            <person name="Alain K."/>
            <person name="Jebbar M."/>
            <person name="Shadrin V."/>
            <person name="Kublanov I.V."/>
            <person name="Toshchakov S.V."/>
            <person name="Bonch-Osmolovskaya E.A."/>
        </authorList>
    </citation>
    <scope>NUCLEOTIDE SEQUENCE [LARGE SCALE GENOMIC DNA]</scope>
    <source>
        <strain evidence="2 3">SL50</strain>
    </source>
</reference>
<comment type="caution">
    <text evidence="2">The sequence shown here is derived from an EMBL/GenBank/DDBJ whole genome shotgun (WGS) entry which is preliminary data.</text>
</comment>
<dbReference type="OrthoDB" id="9781189at2"/>
<dbReference type="SUPFAM" id="SSF56281">
    <property type="entry name" value="Metallo-hydrolase/oxidoreductase"/>
    <property type="match status" value="1"/>
</dbReference>
<name>A0A5A8F182_9BACT</name>
<evidence type="ECO:0000259" key="1">
    <source>
        <dbReference type="SMART" id="SM00849"/>
    </source>
</evidence>
<organism evidence="2 3">
    <name type="scientific">Deferribacter autotrophicus</name>
    <dbReference type="NCBI Taxonomy" id="500465"/>
    <lineage>
        <taxon>Bacteria</taxon>
        <taxon>Pseudomonadati</taxon>
        <taxon>Deferribacterota</taxon>
        <taxon>Deferribacteres</taxon>
        <taxon>Deferribacterales</taxon>
        <taxon>Deferribacteraceae</taxon>
        <taxon>Deferribacter</taxon>
    </lineage>
</organism>
<keyword evidence="3" id="KW-1185">Reference proteome</keyword>
<dbReference type="InterPro" id="IPR036866">
    <property type="entry name" value="RibonucZ/Hydroxyglut_hydro"/>
</dbReference>
<accession>A0A5A8F182</accession>
<dbReference type="PANTHER" id="PTHR47619">
    <property type="entry name" value="METALLO-HYDROLASE YYCJ-RELATED"/>
    <property type="match status" value="1"/>
</dbReference>
<dbReference type="InterPro" id="IPR052533">
    <property type="entry name" value="WalJ/YycJ-like"/>
</dbReference>
<evidence type="ECO:0000313" key="3">
    <source>
        <dbReference type="Proteomes" id="UP000322876"/>
    </source>
</evidence>
<dbReference type="SMART" id="SM00849">
    <property type="entry name" value="Lactamase_B"/>
    <property type="match status" value="1"/>
</dbReference>
<dbReference type="PANTHER" id="PTHR47619:SF1">
    <property type="entry name" value="EXODEOXYRIBONUCLEASE WALJ"/>
    <property type="match status" value="1"/>
</dbReference>
<dbReference type="InterPro" id="IPR001279">
    <property type="entry name" value="Metallo-B-lactamas"/>
</dbReference>
<proteinExistence type="predicted"/>
<sequence length="255" mass="28962">MAVLNVISSGSKGNCYLIQHKDAAIIVDIGVGKSKYEPLLKEISSNLSEIFLFLTHEHHDHTKGLKTFLNNYNPKIFCSMGTALQISKKYDLDVSNFYILDDKKIYQVDGFEVAPFKVIHDGAEPFGYHFTFEGKGLTFTTDLGVVTDDIVDFLKSSKVAILEANYEDSLLKNGNYPKFLKKRIESIKGHLSNKQAINTLNMLDNSELETVFLGHISEENNTYEIVEKYVSYCNTHFPFSTKYLKQQETIYGIKI</sequence>
<dbReference type="AlphaFoldDB" id="A0A5A8F182"/>
<dbReference type="Gene3D" id="3.60.15.10">
    <property type="entry name" value="Ribonuclease Z/Hydroxyacylglutathione hydrolase-like"/>
    <property type="match status" value="1"/>
</dbReference>
<feature type="domain" description="Metallo-beta-lactamase" evidence="1">
    <location>
        <begin position="12"/>
        <end position="190"/>
    </location>
</feature>
<protein>
    <submittedName>
        <fullName evidence="2">MBL fold metallo-hydrolase</fullName>
    </submittedName>
</protein>
<dbReference type="GO" id="GO:0016787">
    <property type="term" value="F:hydrolase activity"/>
    <property type="evidence" value="ECO:0007669"/>
    <property type="project" value="UniProtKB-KW"/>
</dbReference>
<gene>
    <name evidence="2" type="ORF">FHQ18_07970</name>
</gene>
<evidence type="ECO:0000313" key="2">
    <source>
        <dbReference type="EMBL" id="KAA0257670.1"/>
    </source>
</evidence>
<dbReference type="Pfam" id="PF12706">
    <property type="entry name" value="Lactamase_B_2"/>
    <property type="match status" value="1"/>
</dbReference>